<dbReference type="FunFam" id="3.30.930.10:FF:000011">
    <property type="entry name" value="Alanine--tRNA ligase, cytoplasmic"/>
    <property type="match status" value="1"/>
</dbReference>
<comment type="similarity">
    <text evidence="1">Belongs to the class-II aminoacyl-tRNA synthetase family. Alax-L subfamily.</text>
</comment>
<feature type="domain" description="GST N-terminal" evidence="13">
    <location>
        <begin position="1"/>
        <end position="43"/>
    </location>
</feature>
<dbReference type="InterPro" id="IPR004045">
    <property type="entry name" value="Glutathione_S-Trfase_N"/>
</dbReference>
<dbReference type="Gene3D" id="3.40.30.10">
    <property type="entry name" value="Glutaredoxin"/>
    <property type="match status" value="1"/>
</dbReference>
<dbReference type="Pfam" id="PF02272">
    <property type="entry name" value="DHHA1"/>
    <property type="match status" value="1"/>
</dbReference>
<dbReference type="InterPro" id="IPR010987">
    <property type="entry name" value="Glutathione-S-Trfase_C-like"/>
</dbReference>
<evidence type="ECO:0000256" key="1">
    <source>
        <dbReference type="ARBA" id="ARBA00008429"/>
    </source>
</evidence>
<feature type="domain" description="GST C-terminal" evidence="14">
    <location>
        <begin position="49"/>
        <end position="177"/>
    </location>
</feature>
<dbReference type="GO" id="GO:0009507">
    <property type="term" value="C:chloroplast"/>
    <property type="evidence" value="ECO:0007669"/>
    <property type="project" value="TreeGrafter"/>
</dbReference>
<comment type="domain">
    <text evidence="12">Consists of three domains; the N-terminal catalytic domain, the editing domain and the C-terminal C-Ala domain. The editing domain removes incorrectly charged amino acids, while the C-Ala domain, along with tRNA(Ala), serves as a bridge to cooperatively bring together the editing and aminoacylation centers thus stimulating deacylation of misacylated tRNAs.</text>
</comment>
<dbReference type="InterPro" id="IPR018164">
    <property type="entry name" value="Ala-tRNA-synth_IIc_N"/>
</dbReference>
<dbReference type="CDD" id="cd00570">
    <property type="entry name" value="GST_N_family"/>
    <property type="match status" value="1"/>
</dbReference>
<reference evidence="16 17" key="1">
    <citation type="journal article" date="2024" name="Nat. Commun.">
        <title>Phylogenomics reveals the evolutionary origins of lichenization in chlorophyte algae.</title>
        <authorList>
            <person name="Puginier C."/>
            <person name="Libourel C."/>
            <person name="Otte J."/>
            <person name="Skaloud P."/>
            <person name="Haon M."/>
            <person name="Grisel S."/>
            <person name="Petersen M."/>
            <person name="Berrin J.G."/>
            <person name="Delaux P.M."/>
            <person name="Dal Grande F."/>
            <person name="Keller J."/>
        </authorList>
    </citation>
    <scope>NUCLEOTIDE SEQUENCE [LARGE SCALE GENOMIC DNA]</scope>
    <source>
        <strain evidence="16 17">SAG 245.80</strain>
    </source>
</reference>
<dbReference type="Proteomes" id="UP001445335">
    <property type="component" value="Unassembled WGS sequence"/>
</dbReference>
<comment type="function">
    <text evidence="12">Catalyzes the attachment of alanine to tRNA(Ala) in a two-step reaction: alanine is first activated by ATP to form Ala-AMP and then transferred to the acceptor end of tRNA(Ala). Also edits incorrectly charged tRNA(Ala) via its editing domain.</text>
</comment>
<dbReference type="GO" id="GO:0004813">
    <property type="term" value="F:alanine-tRNA ligase activity"/>
    <property type="evidence" value="ECO:0007669"/>
    <property type="project" value="UniProtKB-UniRule"/>
</dbReference>
<dbReference type="Gene3D" id="3.30.980.10">
    <property type="entry name" value="Threonyl-trna Synthetase, Chain A, domain 2"/>
    <property type="match status" value="1"/>
</dbReference>
<evidence type="ECO:0000313" key="16">
    <source>
        <dbReference type="EMBL" id="KAK9836990.1"/>
    </source>
</evidence>
<comment type="caution">
    <text evidence="16">The sequence shown here is derived from an EMBL/GenBank/DDBJ whole genome shotgun (WGS) entry which is preliminary data.</text>
</comment>
<dbReference type="SUPFAM" id="SSF52833">
    <property type="entry name" value="Thioredoxin-like"/>
    <property type="match status" value="1"/>
</dbReference>
<feature type="binding site" evidence="12">
    <location>
        <position position="795"/>
    </location>
    <ligand>
        <name>Zn(2+)</name>
        <dbReference type="ChEBI" id="CHEBI:29105"/>
    </ligand>
</feature>
<keyword evidence="10 12" id="KW-0030">Aminoacyl-tRNA synthetase</keyword>
<dbReference type="InterPro" id="IPR004046">
    <property type="entry name" value="GST_C"/>
</dbReference>
<dbReference type="EC" id="6.1.1.7" evidence="12"/>
<dbReference type="AlphaFoldDB" id="A0AAW1RTK9"/>
<evidence type="ECO:0000256" key="2">
    <source>
        <dbReference type="ARBA" id="ARBA00022555"/>
    </source>
</evidence>
<dbReference type="PANTHER" id="PTHR11777:SF9">
    <property type="entry name" value="ALANINE--TRNA LIGASE, CYTOPLASMIC"/>
    <property type="match status" value="1"/>
</dbReference>
<dbReference type="SUPFAM" id="SSF55681">
    <property type="entry name" value="Class II aaRS and biotin synthetases"/>
    <property type="match status" value="1"/>
</dbReference>
<dbReference type="InterPro" id="IPR018165">
    <property type="entry name" value="Ala-tRNA-synth_IIc_core"/>
</dbReference>
<keyword evidence="8 12" id="KW-0694">RNA-binding</keyword>
<keyword evidence="12" id="KW-0963">Cytoplasm</keyword>
<organism evidence="16 17">
    <name type="scientific">Elliptochloris bilobata</name>
    <dbReference type="NCBI Taxonomy" id="381761"/>
    <lineage>
        <taxon>Eukaryota</taxon>
        <taxon>Viridiplantae</taxon>
        <taxon>Chlorophyta</taxon>
        <taxon>core chlorophytes</taxon>
        <taxon>Trebouxiophyceae</taxon>
        <taxon>Trebouxiophyceae incertae sedis</taxon>
        <taxon>Elliptochloris clade</taxon>
        <taxon>Elliptochloris</taxon>
    </lineage>
</organism>
<dbReference type="GO" id="GO:0005524">
    <property type="term" value="F:ATP binding"/>
    <property type="evidence" value="ECO:0007669"/>
    <property type="project" value="UniProtKB-UniRule"/>
</dbReference>
<keyword evidence="2 12" id="KW-0820">tRNA-binding</keyword>
<dbReference type="InterPro" id="IPR012947">
    <property type="entry name" value="tRNA_SAD"/>
</dbReference>
<dbReference type="SUPFAM" id="SSF55186">
    <property type="entry name" value="ThrRS/AlaRS common domain"/>
    <property type="match status" value="1"/>
</dbReference>
<dbReference type="GO" id="GO:0005739">
    <property type="term" value="C:mitochondrion"/>
    <property type="evidence" value="ECO:0007669"/>
    <property type="project" value="UniProtKB-SubCell"/>
</dbReference>
<evidence type="ECO:0000313" key="17">
    <source>
        <dbReference type="Proteomes" id="UP001445335"/>
    </source>
</evidence>
<dbReference type="Pfam" id="PF00043">
    <property type="entry name" value="GST_C"/>
    <property type="match status" value="1"/>
</dbReference>
<dbReference type="InterPro" id="IPR050058">
    <property type="entry name" value="Ala-tRNA_ligase"/>
</dbReference>
<dbReference type="Gene3D" id="1.20.1050.10">
    <property type="match status" value="1"/>
</dbReference>
<dbReference type="Gene3D" id="3.30.930.10">
    <property type="entry name" value="Bira Bifunctional Protein, Domain 2"/>
    <property type="match status" value="1"/>
</dbReference>
<evidence type="ECO:0000259" key="15">
    <source>
        <dbReference type="PROSITE" id="PS50860"/>
    </source>
</evidence>
<dbReference type="PROSITE" id="PS50405">
    <property type="entry name" value="GST_CTER"/>
    <property type="match status" value="1"/>
</dbReference>
<dbReference type="Pfam" id="PF01411">
    <property type="entry name" value="tRNA-synt_2c"/>
    <property type="match status" value="1"/>
</dbReference>
<evidence type="ECO:0000256" key="10">
    <source>
        <dbReference type="ARBA" id="ARBA00023146"/>
    </source>
</evidence>
<keyword evidence="17" id="KW-1185">Reference proteome</keyword>
<sequence length="1146" mass="124900">MKTRRFLELSPTGKVPVLETPAGPLLESNAICRFLAEDTPLYPRALASPDATRADIDKWVDWCQDLDLRTVDWIYPIFGFAGRQYSEQTSEAARSFFLQNAALLEEMLEGRNYLVGQKLSLADVVVAAQLIPSYLVAFTPSFRESRPLLTRYLRALYEDPLAQRVLRAPLPAPDNELRPGDLSSLSDKPIQQYIDVSTAPWSGDRVRQTFLDFFETKRHTVVESGSVVPHNDPTLLFANAGMNQFKSIFLGTMDPSSPFARLKRACDAQKCIRAGGKHNDLDDVGKDVYHHTFFEMLGNWSFGDYFKKEAIEWAWELLTQVYKLDPERLYATYFGGDEKQGLEPDTEARDIWLRLLPAARVLPFGCKDNFWEMGDQGPCGPCSEIHFDREGGRDAAALVNADDPNVLEIWNLVFIQYNRGEDSKLSLLPAKHVDTGMGMERVTSVLQGKTSNYDTDIWDPIFEAIRAATGAEPYTKQVGEADKSGKDMAYRVIADHIRMLSFAIADGSQPGNEGREYVLRRVLRRAVHYGRKLNAPNGFFAGLVDSVVAVMGGFYPELVAKREHIRDIIADEEQAFTKTKANGEAMLRKFAEAAKAAGKTQLDGRDAFLLWDTFGFPLDLTQIMAADQYKLEVDVEGFHIGMREQRERSRAGGKAKDGAALKFEAAETAHLQSSGLLPTDDKPKFTAAQLHTKLRAILGSDGGFVQSTADAPQGQVGLVLERTPFYAESGGQVADTGDIAAPSGLFHVGDTKVAAGYVLHVGEVGRGVMRVGDEVTAAVDLTRRALVVPNHTFTHVLNFALRETLGDHINQKGSIVDQERLRFDFSHSGPIPAEDLGQIESECRRQLLEALPVYAKDVSRDDALRINGLRAVFGEVYPDPVRVVSIGKPMEALLADPAAEDNRRFSVEFCGGTHLRDTGEAHAFALLSEEGIAKGVRRVVAVTGSKADEAIAKSEELAAQLEHAQTLRGAELAAAVASLKKDVVEAVTPAAVKAVQRKALSALQNRVLEEQKAAAADTVARAAESALAVADAAVAAGQAFACVQLDIGADNKASGKVAEVVQAKHAALPFIFFSPDAGAGKVMVSTNMPKALSGKLDAKEWLAAALGPLGGKGGGRPVQAQGTGTQLDRLQEAMAAAEEFARSRLT</sequence>
<dbReference type="SFLD" id="SFLDS00019">
    <property type="entry name" value="Glutathione_Transferase_(cytos"/>
    <property type="match status" value="1"/>
</dbReference>
<dbReference type="InterPro" id="IPR009000">
    <property type="entry name" value="Transl_B-barrel_sf"/>
</dbReference>
<dbReference type="GO" id="GO:0000049">
    <property type="term" value="F:tRNA binding"/>
    <property type="evidence" value="ECO:0007669"/>
    <property type="project" value="UniProtKB-KW"/>
</dbReference>
<evidence type="ECO:0000256" key="9">
    <source>
        <dbReference type="ARBA" id="ARBA00022917"/>
    </source>
</evidence>
<evidence type="ECO:0000259" key="13">
    <source>
        <dbReference type="PROSITE" id="PS50404"/>
    </source>
</evidence>
<dbReference type="Pfam" id="PF13409">
    <property type="entry name" value="GST_N_2"/>
    <property type="match status" value="1"/>
</dbReference>
<dbReference type="InterPro" id="IPR018162">
    <property type="entry name" value="Ala-tRNA-ligase_IIc_anticod-bd"/>
</dbReference>
<dbReference type="GO" id="GO:0070143">
    <property type="term" value="P:mitochondrial alanyl-tRNA aminoacylation"/>
    <property type="evidence" value="ECO:0007669"/>
    <property type="project" value="UniProtKB-UniRule"/>
</dbReference>
<keyword evidence="9 12" id="KW-0648">Protein biosynthesis</keyword>
<dbReference type="EMBL" id="JALJOU010000024">
    <property type="protein sequence ID" value="KAK9836990.1"/>
    <property type="molecule type" value="Genomic_DNA"/>
</dbReference>
<evidence type="ECO:0000256" key="4">
    <source>
        <dbReference type="ARBA" id="ARBA00022723"/>
    </source>
</evidence>
<keyword evidence="12" id="KW-0496">Mitochondrion</keyword>
<dbReference type="GO" id="GO:0002161">
    <property type="term" value="F:aminoacyl-tRNA deacylase activity"/>
    <property type="evidence" value="ECO:0007669"/>
    <property type="project" value="TreeGrafter"/>
</dbReference>
<gene>
    <name evidence="16" type="ORF">WJX81_004555</name>
</gene>
<dbReference type="InterPro" id="IPR002318">
    <property type="entry name" value="Ala-tRNA-lgiase_IIc"/>
</dbReference>
<evidence type="ECO:0000256" key="8">
    <source>
        <dbReference type="ARBA" id="ARBA00022884"/>
    </source>
</evidence>
<keyword evidence="4 12" id="KW-0479">Metal-binding</keyword>
<feature type="domain" description="Alanyl-transfer RNA synthetases family profile" evidence="15">
    <location>
        <begin position="201"/>
        <end position="953"/>
    </location>
</feature>
<dbReference type="PROSITE" id="PS50860">
    <property type="entry name" value="AA_TRNA_LIGASE_II_ALA"/>
    <property type="match status" value="1"/>
</dbReference>
<dbReference type="InterPro" id="IPR003156">
    <property type="entry name" value="DHHA1_dom"/>
</dbReference>
<evidence type="ECO:0000256" key="12">
    <source>
        <dbReference type="HAMAP-Rule" id="MF_03133"/>
    </source>
</evidence>
<proteinExistence type="inferred from homology"/>
<dbReference type="InterPro" id="IPR023033">
    <property type="entry name" value="Ala_tRNA_ligase_euk/bac"/>
</dbReference>
<keyword evidence="7 12" id="KW-0067">ATP-binding</keyword>
<keyword evidence="6 12" id="KW-0862">Zinc</keyword>
<dbReference type="CDD" id="cd00673">
    <property type="entry name" value="AlaRS_core"/>
    <property type="match status" value="1"/>
</dbReference>
<dbReference type="FunFam" id="3.30.980.10:FF:000004">
    <property type="entry name" value="Alanine--tRNA ligase, cytoplasmic"/>
    <property type="match status" value="1"/>
</dbReference>
<feature type="binding site" evidence="12">
    <location>
        <position position="914"/>
    </location>
    <ligand>
        <name>Zn(2+)</name>
        <dbReference type="ChEBI" id="CHEBI:29105"/>
    </ligand>
</feature>
<dbReference type="SUPFAM" id="SSF50447">
    <property type="entry name" value="Translation proteins"/>
    <property type="match status" value="1"/>
</dbReference>
<evidence type="ECO:0000256" key="7">
    <source>
        <dbReference type="ARBA" id="ARBA00022840"/>
    </source>
</evidence>
<dbReference type="GO" id="GO:0008270">
    <property type="term" value="F:zinc ion binding"/>
    <property type="evidence" value="ECO:0007669"/>
    <property type="project" value="UniProtKB-UniRule"/>
</dbReference>
<dbReference type="InterPro" id="IPR036282">
    <property type="entry name" value="Glutathione-S-Trfase_C_sf"/>
</dbReference>
<name>A0AAW1RTK9_9CHLO</name>
<feature type="binding site" evidence="12">
    <location>
        <position position="910"/>
    </location>
    <ligand>
        <name>Zn(2+)</name>
        <dbReference type="ChEBI" id="CHEBI:29105"/>
    </ligand>
</feature>
<dbReference type="InterPro" id="IPR045864">
    <property type="entry name" value="aa-tRNA-synth_II/BPL/LPL"/>
</dbReference>
<dbReference type="SUPFAM" id="SSF101353">
    <property type="entry name" value="Putative anticodon-binding domain of alanyl-tRNA synthetase (AlaRS)"/>
    <property type="match status" value="1"/>
</dbReference>
<keyword evidence="5 12" id="KW-0547">Nucleotide-binding</keyword>
<dbReference type="PANTHER" id="PTHR11777">
    <property type="entry name" value="ALANYL-TRNA SYNTHETASE"/>
    <property type="match status" value="1"/>
</dbReference>
<dbReference type="Gene3D" id="3.10.310.40">
    <property type="match status" value="1"/>
</dbReference>
<comment type="cofactor">
    <cofactor evidence="12">
        <name>Zn(2+)</name>
        <dbReference type="ChEBI" id="CHEBI:29105"/>
    </cofactor>
    <text evidence="12">Binds 1 zinc ion per subunit.</text>
</comment>
<dbReference type="InterPro" id="IPR036249">
    <property type="entry name" value="Thioredoxin-like_sf"/>
</dbReference>
<dbReference type="Gene3D" id="2.40.30.130">
    <property type="match status" value="1"/>
</dbReference>
<dbReference type="SMART" id="SM00863">
    <property type="entry name" value="tRNA_SAD"/>
    <property type="match status" value="1"/>
</dbReference>
<dbReference type="HAMAP" id="MF_00036_B">
    <property type="entry name" value="Ala_tRNA_synth_B"/>
    <property type="match status" value="1"/>
</dbReference>
<dbReference type="InterPro" id="IPR018163">
    <property type="entry name" value="Thr/Ala-tRNA-synth_IIc_edit"/>
</dbReference>
<dbReference type="SUPFAM" id="SSF47616">
    <property type="entry name" value="GST C-terminal domain-like"/>
    <property type="match status" value="1"/>
</dbReference>
<evidence type="ECO:0000259" key="14">
    <source>
        <dbReference type="PROSITE" id="PS50405"/>
    </source>
</evidence>
<keyword evidence="3 12" id="KW-0436">Ligase</keyword>
<dbReference type="PRINTS" id="PR00980">
    <property type="entry name" value="TRNASYNTHALA"/>
</dbReference>
<dbReference type="Pfam" id="PF07973">
    <property type="entry name" value="tRNA_SAD"/>
    <property type="match status" value="1"/>
</dbReference>
<comment type="subcellular location">
    <subcellularLocation>
        <location evidence="12">Mitochondrion</location>
    </subcellularLocation>
    <subcellularLocation>
        <location evidence="12">Cytoplasm</location>
    </subcellularLocation>
</comment>
<evidence type="ECO:0000256" key="5">
    <source>
        <dbReference type="ARBA" id="ARBA00022741"/>
    </source>
</evidence>
<evidence type="ECO:0000256" key="6">
    <source>
        <dbReference type="ARBA" id="ARBA00022833"/>
    </source>
</evidence>
<dbReference type="NCBIfam" id="TIGR00344">
    <property type="entry name" value="alaS"/>
    <property type="match status" value="1"/>
</dbReference>
<protein>
    <recommendedName>
        <fullName evidence="12">Alanine--tRNA ligase</fullName>
        <ecNumber evidence="12">6.1.1.7</ecNumber>
    </recommendedName>
    <alternativeName>
        <fullName evidence="12">Alanyl-tRNA synthetase</fullName>
        <shortName evidence="12">AlaRS</shortName>
    </alternativeName>
</protein>
<dbReference type="InterPro" id="IPR040079">
    <property type="entry name" value="Glutathione_S-Trfase"/>
</dbReference>
<comment type="catalytic activity">
    <reaction evidence="11 12">
        <text>tRNA(Ala) + L-alanine + ATP = L-alanyl-tRNA(Ala) + AMP + diphosphate</text>
        <dbReference type="Rhea" id="RHEA:12540"/>
        <dbReference type="Rhea" id="RHEA-COMP:9657"/>
        <dbReference type="Rhea" id="RHEA-COMP:9923"/>
        <dbReference type="ChEBI" id="CHEBI:30616"/>
        <dbReference type="ChEBI" id="CHEBI:33019"/>
        <dbReference type="ChEBI" id="CHEBI:57972"/>
        <dbReference type="ChEBI" id="CHEBI:78442"/>
        <dbReference type="ChEBI" id="CHEBI:78497"/>
        <dbReference type="ChEBI" id="CHEBI:456215"/>
        <dbReference type="EC" id="6.1.1.7"/>
    </reaction>
</comment>
<dbReference type="PROSITE" id="PS50404">
    <property type="entry name" value="GST_NTER"/>
    <property type="match status" value="1"/>
</dbReference>
<feature type="binding site" evidence="12">
    <location>
        <position position="791"/>
    </location>
    <ligand>
        <name>Zn(2+)</name>
        <dbReference type="ChEBI" id="CHEBI:29105"/>
    </ligand>
</feature>
<evidence type="ECO:0000256" key="3">
    <source>
        <dbReference type="ARBA" id="ARBA00022598"/>
    </source>
</evidence>
<accession>A0AAW1RTK9</accession>
<comment type="subunit">
    <text evidence="12">Monomer.</text>
</comment>
<evidence type="ECO:0000256" key="11">
    <source>
        <dbReference type="ARBA" id="ARBA00048300"/>
    </source>
</evidence>